<evidence type="ECO:0000256" key="4">
    <source>
        <dbReference type="ARBA" id="ARBA00022840"/>
    </source>
</evidence>
<evidence type="ECO:0000256" key="3">
    <source>
        <dbReference type="ARBA" id="ARBA00022806"/>
    </source>
</evidence>
<dbReference type="Pfam" id="PF00271">
    <property type="entry name" value="Helicase_C"/>
    <property type="match status" value="1"/>
</dbReference>
<gene>
    <name evidence="7" type="ORF">LCGC14_1834160</name>
</gene>
<evidence type="ECO:0008006" key="8">
    <source>
        <dbReference type="Google" id="ProtNLM"/>
    </source>
</evidence>
<dbReference type="InterPro" id="IPR027417">
    <property type="entry name" value="P-loop_NTPase"/>
</dbReference>
<dbReference type="InterPro" id="IPR001650">
    <property type="entry name" value="Helicase_C-like"/>
</dbReference>
<dbReference type="SMART" id="SM00490">
    <property type="entry name" value="HELICc"/>
    <property type="match status" value="1"/>
</dbReference>
<dbReference type="Gene3D" id="3.40.50.300">
    <property type="entry name" value="P-loop containing nucleotide triphosphate hydrolases"/>
    <property type="match status" value="2"/>
</dbReference>
<keyword evidence="4" id="KW-0067">ATP-binding</keyword>
<feature type="domain" description="Helicase ATP-binding" evidence="5">
    <location>
        <begin position="203"/>
        <end position="346"/>
    </location>
</feature>
<sequence>MDGLFTTVEILQLTRSHLYPTAVQRVLVDGEEKTTAKSAMSLYLKKYERYTCYYNGVNRAMLIQFDNTVALCKVQTKTDHAAYIFLRAALKTMAPSARYMYTHKLWLKTKGKQGWDGKTSVLTKLHPLNRSGSFPTGLLPTVFERFSQQGIHPDLQDLRHKPLVTQGTPKVKLRDYQESALVMGLNNKLGGFDWPCGVFKIATGGGKTELAVALYESNPVPTVFIVHRKHLITQARERFKKYGIDTGQIGDSVFDPHPNGITVATIQTITRLLKANDPQKLRQFMFAGQVFFDEAHLCASKITGGNQFIAVSRQFRQAYYRWGLTATPFMKDEYSNQLLMGATGDLLCTISNAQLIKAGHLTPPRVVIIKVPEVIGPKGWPDVYDRAIVLNIIRNNMVINELIKAPKPALVMCNRVGHAKILHNLANLKGINLPAIVQGSTSNNQRAKLLGDLQSGRIDAIIATTVFDDGLDLPELATLVLAGGGKSTVAQLQRIGRGLRRAKGKKEVLVIDFRDMSGTILKKHSAARKKVWKDEGFSIEER</sequence>
<dbReference type="SUPFAM" id="SSF52540">
    <property type="entry name" value="P-loop containing nucleoside triphosphate hydrolases"/>
    <property type="match status" value="1"/>
</dbReference>
<dbReference type="GO" id="GO:0003677">
    <property type="term" value="F:DNA binding"/>
    <property type="evidence" value="ECO:0007669"/>
    <property type="project" value="InterPro"/>
</dbReference>
<dbReference type="SMART" id="SM00487">
    <property type="entry name" value="DEXDc"/>
    <property type="match status" value="1"/>
</dbReference>
<protein>
    <recommendedName>
        <fullName evidence="8">Helicase ATP-binding domain-containing protein</fullName>
    </recommendedName>
</protein>
<dbReference type="InterPro" id="IPR006935">
    <property type="entry name" value="Helicase/UvrB_N"/>
</dbReference>
<evidence type="ECO:0000259" key="5">
    <source>
        <dbReference type="PROSITE" id="PS51192"/>
    </source>
</evidence>
<dbReference type="InterPro" id="IPR014001">
    <property type="entry name" value="Helicase_ATP-bd"/>
</dbReference>
<dbReference type="GO" id="GO:0016787">
    <property type="term" value="F:hydrolase activity"/>
    <property type="evidence" value="ECO:0007669"/>
    <property type="project" value="UniProtKB-KW"/>
</dbReference>
<organism evidence="7">
    <name type="scientific">marine sediment metagenome</name>
    <dbReference type="NCBI Taxonomy" id="412755"/>
    <lineage>
        <taxon>unclassified sequences</taxon>
        <taxon>metagenomes</taxon>
        <taxon>ecological metagenomes</taxon>
    </lineage>
</organism>
<keyword evidence="2" id="KW-0378">Hydrolase</keyword>
<evidence type="ECO:0000256" key="1">
    <source>
        <dbReference type="ARBA" id="ARBA00022741"/>
    </source>
</evidence>
<proteinExistence type="predicted"/>
<dbReference type="EMBL" id="LAZR01018161">
    <property type="protein sequence ID" value="KKL97474.1"/>
    <property type="molecule type" value="Genomic_DNA"/>
</dbReference>
<dbReference type="Pfam" id="PF04851">
    <property type="entry name" value="ResIII"/>
    <property type="match status" value="1"/>
</dbReference>
<keyword evidence="1" id="KW-0547">Nucleotide-binding</keyword>
<evidence type="ECO:0000313" key="7">
    <source>
        <dbReference type="EMBL" id="KKL97474.1"/>
    </source>
</evidence>
<dbReference type="AlphaFoldDB" id="A0A0F9GF51"/>
<name>A0A0F9GF51_9ZZZZ</name>
<accession>A0A0F9GF51</accession>
<dbReference type="PROSITE" id="PS51194">
    <property type="entry name" value="HELICASE_CTER"/>
    <property type="match status" value="1"/>
</dbReference>
<comment type="caution">
    <text evidence="7">The sequence shown here is derived from an EMBL/GenBank/DDBJ whole genome shotgun (WGS) entry which is preliminary data.</text>
</comment>
<feature type="domain" description="Helicase C-terminal" evidence="6">
    <location>
        <begin position="398"/>
        <end position="542"/>
    </location>
</feature>
<reference evidence="7" key="1">
    <citation type="journal article" date="2015" name="Nature">
        <title>Complex archaea that bridge the gap between prokaryotes and eukaryotes.</title>
        <authorList>
            <person name="Spang A."/>
            <person name="Saw J.H."/>
            <person name="Jorgensen S.L."/>
            <person name="Zaremba-Niedzwiedzka K."/>
            <person name="Martijn J."/>
            <person name="Lind A.E."/>
            <person name="van Eijk R."/>
            <person name="Schleper C."/>
            <person name="Guy L."/>
            <person name="Ettema T.J."/>
        </authorList>
    </citation>
    <scope>NUCLEOTIDE SEQUENCE</scope>
</reference>
<keyword evidence="3" id="KW-0347">Helicase</keyword>
<dbReference type="PROSITE" id="PS51192">
    <property type="entry name" value="HELICASE_ATP_BIND_1"/>
    <property type="match status" value="1"/>
</dbReference>
<dbReference type="GO" id="GO:0004386">
    <property type="term" value="F:helicase activity"/>
    <property type="evidence" value="ECO:0007669"/>
    <property type="project" value="UniProtKB-KW"/>
</dbReference>
<dbReference type="PANTHER" id="PTHR11274:SF0">
    <property type="entry name" value="GENERAL TRANSCRIPTION AND DNA REPAIR FACTOR IIH HELICASE SUBUNIT XPB"/>
    <property type="match status" value="1"/>
</dbReference>
<dbReference type="InterPro" id="IPR050615">
    <property type="entry name" value="ATP-dep_DNA_Helicase"/>
</dbReference>
<evidence type="ECO:0000256" key="2">
    <source>
        <dbReference type="ARBA" id="ARBA00022801"/>
    </source>
</evidence>
<evidence type="ECO:0000259" key="6">
    <source>
        <dbReference type="PROSITE" id="PS51194"/>
    </source>
</evidence>
<dbReference type="GO" id="GO:0005524">
    <property type="term" value="F:ATP binding"/>
    <property type="evidence" value="ECO:0007669"/>
    <property type="project" value="UniProtKB-KW"/>
</dbReference>
<dbReference type="PANTHER" id="PTHR11274">
    <property type="entry name" value="RAD25/XP-B DNA REPAIR HELICASE"/>
    <property type="match status" value="1"/>
</dbReference>